<dbReference type="SUPFAM" id="SSF56436">
    <property type="entry name" value="C-type lectin-like"/>
    <property type="match status" value="1"/>
</dbReference>
<proteinExistence type="predicted"/>
<evidence type="ECO:0000313" key="3">
    <source>
        <dbReference type="Ensembl" id="ENSMZEP00005019938.1"/>
    </source>
</evidence>
<dbReference type="PANTHER" id="PTHR45784:SF3">
    <property type="entry name" value="C-TYPE LECTIN DOMAIN FAMILY 4 MEMBER K-LIKE-RELATED"/>
    <property type="match status" value="1"/>
</dbReference>
<dbReference type="Proteomes" id="UP000265160">
    <property type="component" value="LG11"/>
</dbReference>
<name>A0A3P9CCC5_9CICH</name>
<reference evidence="3" key="2">
    <citation type="submission" date="2025-08" db="UniProtKB">
        <authorList>
            <consortium name="Ensembl"/>
        </authorList>
    </citation>
    <scope>IDENTIFICATION</scope>
</reference>
<reference evidence="3 4" key="1">
    <citation type="journal article" date="2014" name="Nature">
        <title>The genomic substrate for adaptive radiation in African cichlid fish.</title>
        <authorList>
            <person name="Brawand D."/>
            <person name="Wagner C.E."/>
            <person name="Li Y.I."/>
            <person name="Malinsky M."/>
            <person name="Keller I."/>
            <person name="Fan S."/>
            <person name="Simakov O."/>
            <person name="Ng A.Y."/>
            <person name="Lim Z.W."/>
            <person name="Bezault E."/>
            <person name="Turner-Maier J."/>
            <person name="Johnson J."/>
            <person name="Alcazar R."/>
            <person name="Noh H.J."/>
            <person name="Russell P."/>
            <person name="Aken B."/>
            <person name="Alfoldi J."/>
            <person name="Amemiya C."/>
            <person name="Azzouzi N."/>
            <person name="Baroiller J.F."/>
            <person name="Barloy-Hubler F."/>
            <person name="Berlin A."/>
            <person name="Bloomquist R."/>
            <person name="Carleton K.L."/>
            <person name="Conte M.A."/>
            <person name="D'Cotta H."/>
            <person name="Eshel O."/>
            <person name="Gaffney L."/>
            <person name="Galibert F."/>
            <person name="Gante H.F."/>
            <person name="Gnerre S."/>
            <person name="Greuter L."/>
            <person name="Guyon R."/>
            <person name="Haddad N.S."/>
            <person name="Haerty W."/>
            <person name="Harris R.M."/>
            <person name="Hofmann H.A."/>
            <person name="Hourlier T."/>
            <person name="Hulata G."/>
            <person name="Jaffe D.B."/>
            <person name="Lara M."/>
            <person name="Lee A.P."/>
            <person name="MacCallum I."/>
            <person name="Mwaiko S."/>
            <person name="Nikaido M."/>
            <person name="Nishihara H."/>
            <person name="Ozouf-Costaz C."/>
            <person name="Penman D.J."/>
            <person name="Przybylski D."/>
            <person name="Rakotomanga M."/>
            <person name="Renn S.C.P."/>
            <person name="Ribeiro F.J."/>
            <person name="Ron M."/>
            <person name="Salzburger W."/>
            <person name="Sanchez-Pulido L."/>
            <person name="Santos M.E."/>
            <person name="Searle S."/>
            <person name="Sharpe T."/>
            <person name="Swofford R."/>
            <person name="Tan F.J."/>
            <person name="Williams L."/>
            <person name="Young S."/>
            <person name="Yin S."/>
            <person name="Okada N."/>
            <person name="Kocher T.D."/>
            <person name="Miska E.A."/>
            <person name="Lander E.S."/>
            <person name="Venkatesh B."/>
            <person name="Fernald R.D."/>
            <person name="Meyer A."/>
            <person name="Ponting C.P."/>
            <person name="Streelman J.T."/>
            <person name="Lindblad-Toh K."/>
            <person name="Seehausen O."/>
            <person name="Di Palma F."/>
        </authorList>
    </citation>
    <scope>NUCLEOTIDE SEQUENCE</scope>
</reference>
<reference evidence="3" key="3">
    <citation type="submission" date="2025-09" db="UniProtKB">
        <authorList>
            <consortium name="Ensembl"/>
        </authorList>
    </citation>
    <scope>IDENTIFICATION</scope>
</reference>
<evidence type="ECO:0000259" key="2">
    <source>
        <dbReference type="PROSITE" id="PS50041"/>
    </source>
</evidence>
<keyword evidence="1" id="KW-0732">Signal</keyword>
<accession>A0A3P9CCC5</accession>
<protein>
    <recommendedName>
        <fullName evidence="2">C-type lectin domain-containing protein</fullName>
    </recommendedName>
</protein>
<dbReference type="AlphaFoldDB" id="A0A3P9CCC5"/>
<organism evidence="3 4">
    <name type="scientific">Maylandia zebra</name>
    <name type="common">zebra mbuna</name>
    <dbReference type="NCBI Taxonomy" id="106582"/>
    <lineage>
        <taxon>Eukaryota</taxon>
        <taxon>Metazoa</taxon>
        <taxon>Chordata</taxon>
        <taxon>Craniata</taxon>
        <taxon>Vertebrata</taxon>
        <taxon>Euteleostomi</taxon>
        <taxon>Actinopterygii</taxon>
        <taxon>Neopterygii</taxon>
        <taxon>Teleostei</taxon>
        <taxon>Neoteleostei</taxon>
        <taxon>Acanthomorphata</taxon>
        <taxon>Ovalentaria</taxon>
        <taxon>Cichlomorphae</taxon>
        <taxon>Cichliformes</taxon>
        <taxon>Cichlidae</taxon>
        <taxon>African cichlids</taxon>
        <taxon>Pseudocrenilabrinae</taxon>
        <taxon>Haplochromini</taxon>
        <taxon>Maylandia</taxon>
        <taxon>Maylandia zebra complex</taxon>
    </lineage>
</organism>
<dbReference type="Pfam" id="PF00059">
    <property type="entry name" value="Lectin_C"/>
    <property type="match status" value="1"/>
</dbReference>
<evidence type="ECO:0000256" key="1">
    <source>
        <dbReference type="SAM" id="SignalP"/>
    </source>
</evidence>
<dbReference type="SMART" id="SM00034">
    <property type="entry name" value="CLECT"/>
    <property type="match status" value="1"/>
</dbReference>
<dbReference type="Ensembl" id="ENSMZET00005020583.1">
    <property type="protein sequence ID" value="ENSMZEP00005019938.1"/>
    <property type="gene ID" value="ENSMZEG00005014968.1"/>
</dbReference>
<sequence>MLLSYGVSCMPCLLASCTLLLCAGLFQGHLYTAHGILPGVMNSSLYRSCAQSLPLWNLLANRSWNDAQQYCREKYTDLATIESMDDISRLNSSFSYNWAWIGLQDDPESWKNTLGNDTNSWRWAITGETSKIDYHNWDSTQPDYYLAKETCVIMGELPTLEPRSPKWNKKLHTQECNHIPDGETS</sequence>
<dbReference type="GeneTree" id="ENSGT00940000169840"/>
<dbReference type="InterPro" id="IPR016187">
    <property type="entry name" value="CTDL_fold"/>
</dbReference>
<keyword evidence="4" id="KW-1185">Reference proteome</keyword>
<feature type="domain" description="C-type lectin" evidence="2">
    <location>
        <begin position="62"/>
        <end position="168"/>
    </location>
</feature>
<feature type="signal peptide" evidence="1">
    <location>
        <begin position="1"/>
        <end position="28"/>
    </location>
</feature>
<feature type="chain" id="PRO_5018206537" description="C-type lectin domain-containing protein" evidence="1">
    <location>
        <begin position="29"/>
        <end position="185"/>
    </location>
</feature>
<dbReference type="InterPro" id="IPR001304">
    <property type="entry name" value="C-type_lectin-like"/>
</dbReference>
<dbReference type="Gene3D" id="3.10.100.10">
    <property type="entry name" value="Mannose-Binding Protein A, subunit A"/>
    <property type="match status" value="1"/>
</dbReference>
<dbReference type="InterPro" id="IPR016186">
    <property type="entry name" value="C-type_lectin-like/link_sf"/>
</dbReference>
<dbReference type="PROSITE" id="PS50041">
    <property type="entry name" value="C_TYPE_LECTIN_2"/>
    <property type="match status" value="1"/>
</dbReference>
<dbReference type="PANTHER" id="PTHR45784">
    <property type="entry name" value="C-TYPE LECTIN DOMAIN FAMILY 20 MEMBER A-RELATED"/>
    <property type="match status" value="1"/>
</dbReference>
<evidence type="ECO:0000313" key="4">
    <source>
        <dbReference type="Proteomes" id="UP000265160"/>
    </source>
</evidence>